<dbReference type="STRING" id="511995.CFPG_508"/>
<dbReference type="OrthoDB" id="1466969at2"/>
<proteinExistence type="predicted"/>
<dbReference type="KEGG" id="aps:CFPG_508"/>
<name>B6YRE9_AZOPC</name>
<dbReference type="Pfam" id="PF14123">
    <property type="entry name" value="DUF4290"/>
    <property type="match status" value="1"/>
</dbReference>
<dbReference type="InterPro" id="IPR025632">
    <property type="entry name" value="DUF4290"/>
</dbReference>
<dbReference type="AlphaFoldDB" id="B6YRE9"/>
<dbReference type="RefSeq" id="WP_012573532.1">
    <property type="nucleotide sequence ID" value="NC_011565.1"/>
</dbReference>
<dbReference type="eggNOG" id="ENOG502Z7I5">
    <property type="taxonomic scope" value="Bacteria"/>
</dbReference>
<dbReference type="Proteomes" id="UP000000723">
    <property type="component" value="Chromosome"/>
</dbReference>
<organism evidence="1 2">
    <name type="scientific">Azobacteroides pseudotrichonymphae genomovar. CFP2</name>
    <dbReference type="NCBI Taxonomy" id="511995"/>
    <lineage>
        <taxon>Bacteria</taxon>
        <taxon>Pseudomonadati</taxon>
        <taxon>Bacteroidota</taxon>
        <taxon>Bacteroidia</taxon>
        <taxon>Bacteroidales</taxon>
        <taxon>Candidatus Azobacteroides</taxon>
    </lineage>
</organism>
<reference evidence="2" key="1">
    <citation type="journal article" date="2008" name="Science">
        <title>Genome of an endosymbiont coupling N2 fixation to cellulolysis within RT protist cells in termite gut.</title>
        <authorList>
            <person name="Hongoh Y."/>
            <person name="Sharma V.K."/>
            <person name="Prakash T."/>
            <person name="Noda S."/>
            <person name="Toh H."/>
            <person name="Taylor T.D."/>
            <person name="Kudo T."/>
            <person name="Sakaki Y."/>
            <person name="Toyoda A."/>
            <person name="Hattori M."/>
            <person name="Ohkuma M."/>
        </authorList>
    </citation>
    <scope>NUCLEOTIDE SEQUENCE [LARGE SCALE GENOMIC DNA]</scope>
</reference>
<keyword evidence="2" id="KW-1185">Reference proteome</keyword>
<evidence type="ECO:0000313" key="1">
    <source>
        <dbReference type="EMBL" id="BAG83771.1"/>
    </source>
</evidence>
<dbReference type="HOGENOM" id="CLU_085065_1_0_10"/>
<evidence type="ECO:0008006" key="3">
    <source>
        <dbReference type="Google" id="ProtNLM"/>
    </source>
</evidence>
<evidence type="ECO:0000313" key="2">
    <source>
        <dbReference type="Proteomes" id="UP000000723"/>
    </source>
</evidence>
<gene>
    <name evidence="1" type="ordered locus">CFPG_508</name>
</gene>
<dbReference type="EMBL" id="AP010656">
    <property type="protein sequence ID" value="BAG83771.1"/>
    <property type="molecule type" value="Genomic_DNA"/>
</dbReference>
<sequence length="201" mass="23971">MIYNTKQKRLSLPEYGRNIQNMVDHCISISDREVRKKCANVIINIMGNMFPHLRDINNFKHILWDHLAIMASFSLDIDYPYEVVKKEDLYIKPSKLPYPQSSITCKYYGKNVEKMICRIIEYEEGERKKHLIKLLIIHMKKNFLLWNKEIVDIHKILEDLKQLSKGSIILDEDHYKLIEAERKTPRNFGHNRLVCLQKSKK</sequence>
<accession>B6YRE9</accession>
<protein>
    <recommendedName>
        <fullName evidence="3">DUF4290 domain-containing protein</fullName>
    </recommendedName>
</protein>